<evidence type="ECO:0000313" key="5">
    <source>
        <dbReference type="Proteomes" id="UP001153269"/>
    </source>
</evidence>
<dbReference type="PANTHER" id="PTHR14905:SF18">
    <property type="entry name" value="VON WILLEBRAND FACTOR A DOMAIN-CONTAINING 10, TANDEM DUPLICATE 1-RELATED"/>
    <property type="match status" value="1"/>
</dbReference>
<reference evidence="4" key="1">
    <citation type="submission" date="2020-03" db="EMBL/GenBank/DDBJ databases">
        <authorList>
            <person name="Weist P."/>
        </authorList>
    </citation>
    <scope>NUCLEOTIDE SEQUENCE</scope>
</reference>
<comment type="caution">
    <text evidence="4">The sequence shown here is derived from an EMBL/GenBank/DDBJ whole genome shotgun (WGS) entry which is preliminary data.</text>
</comment>
<dbReference type="Proteomes" id="UP001153269">
    <property type="component" value="Unassembled WGS sequence"/>
</dbReference>
<dbReference type="InterPro" id="IPR056475">
    <property type="entry name" value="GBD_Hemicentin/VWA7"/>
</dbReference>
<dbReference type="AlphaFoldDB" id="A0A9N7YQA0"/>
<accession>A0A9N7YQA0</accession>
<organism evidence="4 5">
    <name type="scientific">Pleuronectes platessa</name>
    <name type="common">European plaice</name>
    <dbReference type="NCBI Taxonomy" id="8262"/>
    <lineage>
        <taxon>Eukaryota</taxon>
        <taxon>Metazoa</taxon>
        <taxon>Chordata</taxon>
        <taxon>Craniata</taxon>
        <taxon>Vertebrata</taxon>
        <taxon>Euteleostomi</taxon>
        <taxon>Actinopterygii</taxon>
        <taxon>Neopterygii</taxon>
        <taxon>Teleostei</taxon>
        <taxon>Neoteleostei</taxon>
        <taxon>Acanthomorphata</taxon>
        <taxon>Carangaria</taxon>
        <taxon>Pleuronectiformes</taxon>
        <taxon>Pleuronectoidei</taxon>
        <taxon>Pleuronectidae</taxon>
        <taxon>Pleuronectes</taxon>
    </lineage>
</organism>
<sequence>MQGTVRRLSLNTDNQTGSWQISVDSNSPYSVKVIGQSPLNLIHYLLEAHDGARRGLNLKEGRPLSGGNLSLLVFVAGSDQLSEVNLFDSSGPTEAQANNTNIEPGSTISIPFTVATTNRGVVDTSATETFTVRATNDHSYPSSSPSTVTAEAGSGGTANGTGTLTVPGSAVSGTDVTLTIVAENAAAGDFNYAVLRFSVVSKGNGTLNTSTVAGAGGENITVVTYSASCCAPNVVLAAVDNVGNVGKCERQVRESTTAAPVTPRPGRFKAQITERQQESITKKMNKF</sequence>
<dbReference type="PANTHER" id="PTHR14905">
    <property type="entry name" value="NG37"/>
    <property type="match status" value="1"/>
</dbReference>
<evidence type="ECO:0000256" key="1">
    <source>
        <dbReference type="SAM" id="MobiDB-lite"/>
    </source>
</evidence>
<keyword evidence="5" id="KW-1185">Reference proteome</keyword>
<evidence type="ECO:0000259" key="3">
    <source>
        <dbReference type="Pfam" id="PF23619"/>
    </source>
</evidence>
<feature type="domain" description="VWA7 Ig-like" evidence="3">
    <location>
        <begin position="95"/>
        <end position="200"/>
    </location>
</feature>
<proteinExistence type="predicted"/>
<feature type="compositionally biased region" description="Polar residues" evidence="1">
    <location>
        <begin position="135"/>
        <end position="148"/>
    </location>
</feature>
<gene>
    <name evidence="4" type="ORF">PLEPLA_LOCUS23650</name>
</gene>
<dbReference type="EMBL" id="CADEAL010001781">
    <property type="protein sequence ID" value="CAB1435590.1"/>
    <property type="molecule type" value="Genomic_DNA"/>
</dbReference>
<name>A0A9N7YQA0_PLEPL</name>
<feature type="region of interest" description="Disordered" evidence="1">
    <location>
        <begin position="135"/>
        <end position="164"/>
    </location>
</feature>
<feature type="domain" description="Hemicentin/VWA7 galactose-binding" evidence="2">
    <location>
        <begin position="3"/>
        <end position="37"/>
    </location>
</feature>
<evidence type="ECO:0000313" key="4">
    <source>
        <dbReference type="EMBL" id="CAB1435590.1"/>
    </source>
</evidence>
<dbReference type="Pfam" id="PF23619">
    <property type="entry name" value="Ig_VWA7"/>
    <property type="match status" value="1"/>
</dbReference>
<evidence type="ECO:0000259" key="2">
    <source>
        <dbReference type="Pfam" id="PF23560"/>
    </source>
</evidence>
<protein>
    <submittedName>
        <fullName evidence="4">Uncharacterized protein</fullName>
    </submittedName>
</protein>
<dbReference type="InterPro" id="IPR052577">
    <property type="entry name" value="VWA7"/>
</dbReference>
<dbReference type="InterPro" id="IPR057615">
    <property type="entry name" value="Ig_VWA7"/>
</dbReference>
<dbReference type="Pfam" id="PF23560">
    <property type="entry name" value="GBD_Hemicentin"/>
    <property type="match status" value="1"/>
</dbReference>